<keyword evidence="2 5" id="KW-0547">Nucleotide-binding</keyword>
<protein>
    <submittedName>
        <fullName evidence="7">Uncharacterized protein</fullName>
    </submittedName>
</protein>
<evidence type="ECO:0000256" key="4">
    <source>
        <dbReference type="ARBA" id="ARBA00049117"/>
    </source>
</evidence>
<dbReference type="GO" id="GO:0009267">
    <property type="term" value="P:cellular response to starvation"/>
    <property type="evidence" value="ECO:0007669"/>
    <property type="project" value="TreeGrafter"/>
</dbReference>
<dbReference type="GO" id="GO:1904263">
    <property type="term" value="P:positive regulation of TORC1 signaling"/>
    <property type="evidence" value="ECO:0007669"/>
    <property type="project" value="TreeGrafter"/>
</dbReference>
<dbReference type="InterPro" id="IPR027417">
    <property type="entry name" value="P-loop_NTPase"/>
</dbReference>
<proteinExistence type="inferred from homology"/>
<dbReference type="GO" id="GO:0003924">
    <property type="term" value="F:GTPase activity"/>
    <property type="evidence" value="ECO:0007669"/>
    <property type="project" value="TreeGrafter"/>
</dbReference>
<evidence type="ECO:0000256" key="2">
    <source>
        <dbReference type="ARBA" id="ARBA00022741"/>
    </source>
</evidence>
<sequence length="475" mass="55737">MLPTTGQNKLIILGSLGSGKTSSRLAMWCKENDISNVGPTLFGVEYSGIAFCGETVTIEDYSGSDETWSVVLSDKRRFQYVRSMIFYFDASKTDYQEDLDRYQRSIQWLIEQSPEATVSICLHKADLIRGDKNEALRALKLKIIERNKIVSKCQIDLNLKFKYFVTSIHDYSSISNAWRTIILKLVMIPQRYIDRLQKFAEYSNFDQLALFNGCNQILIANIKVNPAVTHFTNDQCQERSKKWFEQKEIECNHSEEDGKSVFVHDFIFDTVIVAVSHDSSVTALFANTNFRIFLINENKKSAARYIESVRKEALKIREWKIQNCPFELNEDMKVKDYKAIHGNEYFKVPQKYIDFLHDIAIFLDIDQVFIFNKEFWVMAHMKVSDWNRCYKDFEWVQHVEKWLGEDDDVMHLAAFEFEDGRKSFRVNVLDDFFIIFVAAEYSELSAPYINEYIKGSGFHHKLECLFKNDYYEYND</sequence>
<dbReference type="WBParaSite" id="Csp11.Scaffold630.g18151.t1">
    <property type="protein sequence ID" value="Csp11.Scaffold630.g18151.t1"/>
    <property type="gene ID" value="Csp11.Scaffold630.g18151"/>
</dbReference>
<evidence type="ECO:0000313" key="6">
    <source>
        <dbReference type="Proteomes" id="UP000095282"/>
    </source>
</evidence>
<dbReference type="SUPFAM" id="SSF52540">
    <property type="entry name" value="P-loop containing nucleoside triphosphate hydrolases"/>
    <property type="match status" value="1"/>
</dbReference>
<keyword evidence="3 5" id="KW-0342">GTP-binding</keyword>
<evidence type="ECO:0000256" key="1">
    <source>
        <dbReference type="ARBA" id="ARBA00007756"/>
    </source>
</evidence>
<comment type="similarity">
    <text evidence="1 5">Belongs to the GTR/RAG GTP-binding protein family.</text>
</comment>
<dbReference type="STRING" id="1561998.A0A1I7UPV3"/>
<dbReference type="PANTHER" id="PTHR11259:SF1">
    <property type="entry name" value="RAS-RELATED GTP-BINDING PROTEIN"/>
    <property type="match status" value="1"/>
</dbReference>
<dbReference type="InterPro" id="IPR006762">
    <property type="entry name" value="Gtr1_RagA"/>
</dbReference>
<dbReference type="GO" id="GO:1990131">
    <property type="term" value="C:Gtr1-Gtr2 GTPase complex"/>
    <property type="evidence" value="ECO:0007669"/>
    <property type="project" value="TreeGrafter"/>
</dbReference>
<dbReference type="GO" id="GO:0005634">
    <property type="term" value="C:nucleus"/>
    <property type="evidence" value="ECO:0007669"/>
    <property type="project" value="TreeGrafter"/>
</dbReference>
<organism evidence="6 7">
    <name type="scientific">Caenorhabditis tropicalis</name>
    <dbReference type="NCBI Taxonomy" id="1561998"/>
    <lineage>
        <taxon>Eukaryota</taxon>
        <taxon>Metazoa</taxon>
        <taxon>Ecdysozoa</taxon>
        <taxon>Nematoda</taxon>
        <taxon>Chromadorea</taxon>
        <taxon>Rhabditida</taxon>
        <taxon>Rhabditina</taxon>
        <taxon>Rhabditomorpha</taxon>
        <taxon>Rhabditoidea</taxon>
        <taxon>Rhabditidae</taxon>
        <taxon>Peloderinae</taxon>
        <taxon>Caenorhabditis</taxon>
    </lineage>
</organism>
<dbReference type="GO" id="GO:0010507">
    <property type="term" value="P:negative regulation of autophagy"/>
    <property type="evidence" value="ECO:0007669"/>
    <property type="project" value="TreeGrafter"/>
</dbReference>
<dbReference type="GO" id="GO:0005525">
    <property type="term" value="F:GTP binding"/>
    <property type="evidence" value="ECO:0007669"/>
    <property type="project" value="UniProtKB-UniRule"/>
</dbReference>
<dbReference type="PANTHER" id="PTHR11259">
    <property type="entry name" value="RAS-RELATED GTP BINDING RAG/GTR YEAST"/>
    <property type="match status" value="1"/>
</dbReference>
<dbReference type="Proteomes" id="UP000095282">
    <property type="component" value="Unplaced"/>
</dbReference>
<dbReference type="GO" id="GO:0005764">
    <property type="term" value="C:lysosome"/>
    <property type="evidence" value="ECO:0007669"/>
    <property type="project" value="TreeGrafter"/>
</dbReference>
<name>A0A1I7UPV3_9PELO</name>
<comment type="catalytic activity">
    <reaction evidence="4">
        <text>GTP + H2O = GDP + phosphate + H(+)</text>
        <dbReference type="Rhea" id="RHEA:19669"/>
        <dbReference type="ChEBI" id="CHEBI:15377"/>
        <dbReference type="ChEBI" id="CHEBI:15378"/>
        <dbReference type="ChEBI" id="CHEBI:37565"/>
        <dbReference type="ChEBI" id="CHEBI:43474"/>
        <dbReference type="ChEBI" id="CHEBI:58189"/>
    </reaction>
    <physiologicalReaction direction="left-to-right" evidence="4">
        <dbReference type="Rhea" id="RHEA:19670"/>
    </physiologicalReaction>
</comment>
<dbReference type="AlphaFoldDB" id="A0A1I7UPV3"/>
<dbReference type="Gene3D" id="3.40.50.300">
    <property type="entry name" value="P-loop containing nucleotide triphosphate hydrolases"/>
    <property type="match status" value="1"/>
</dbReference>
<reference evidence="7" key="1">
    <citation type="submission" date="2016-11" db="UniProtKB">
        <authorList>
            <consortium name="WormBaseParasite"/>
        </authorList>
    </citation>
    <scope>IDENTIFICATION</scope>
</reference>
<evidence type="ECO:0000256" key="3">
    <source>
        <dbReference type="ARBA" id="ARBA00023134"/>
    </source>
</evidence>
<dbReference type="eggNOG" id="KOG3886">
    <property type="taxonomic scope" value="Eukaryota"/>
</dbReference>
<keyword evidence="6" id="KW-1185">Reference proteome</keyword>
<accession>A0A1I7UPV3</accession>
<evidence type="ECO:0000256" key="5">
    <source>
        <dbReference type="RuleBase" id="RU367014"/>
    </source>
</evidence>
<dbReference type="Pfam" id="PF04670">
    <property type="entry name" value="Gtr1_RagA"/>
    <property type="match status" value="1"/>
</dbReference>
<evidence type="ECO:0000313" key="7">
    <source>
        <dbReference type="WBParaSite" id="Csp11.Scaffold630.g18151.t1"/>
    </source>
</evidence>